<gene>
    <name evidence="3" type="ORF">Taro_036804</name>
</gene>
<feature type="chain" id="PRO_5032641083" description="Secreted protein" evidence="2">
    <location>
        <begin position="24"/>
        <end position="103"/>
    </location>
</feature>
<keyword evidence="4" id="KW-1185">Reference proteome</keyword>
<evidence type="ECO:0000313" key="3">
    <source>
        <dbReference type="EMBL" id="MQM04010.1"/>
    </source>
</evidence>
<protein>
    <recommendedName>
        <fullName evidence="5">Secreted protein</fullName>
    </recommendedName>
</protein>
<dbReference type="EMBL" id="NMUH01003138">
    <property type="protein sequence ID" value="MQM04010.1"/>
    <property type="molecule type" value="Genomic_DNA"/>
</dbReference>
<feature type="compositionally biased region" description="Low complexity" evidence="1">
    <location>
        <begin position="35"/>
        <end position="50"/>
    </location>
</feature>
<dbReference type="AlphaFoldDB" id="A0A843WMR3"/>
<sequence length="103" mass="10805">MVAAVRPAATVLAVRVAAGVSVATVVSGGRVVGVDATSGNAAASEAAIMSRPRDRSRHGRDAPERRVRVATDENAATWSRQPVLSRESSQQRQGARRAEETGR</sequence>
<feature type="signal peptide" evidence="2">
    <location>
        <begin position="1"/>
        <end position="23"/>
    </location>
</feature>
<feature type="compositionally biased region" description="Basic and acidic residues" evidence="1">
    <location>
        <begin position="59"/>
        <end position="71"/>
    </location>
</feature>
<evidence type="ECO:0008006" key="5">
    <source>
        <dbReference type="Google" id="ProtNLM"/>
    </source>
</evidence>
<proteinExistence type="predicted"/>
<evidence type="ECO:0000256" key="1">
    <source>
        <dbReference type="SAM" id="MobiDB-lite"/>
    </source>
</evidence>
<feature type="region of interest" description="Disordered" evidence="1">
    <location>
        <begin position="35"/>
        <end position="103"/>
    </location>
</feature>
<evidence type="ECO:0000256" key="2">
    <source>
        <dbReference type="SAM" id="SignalP"/>
    </source>
</evidence>
<organism evidence="3 4">
    <name type="scientific">Colocasia esculenta</name>
    <name type="common">Wild taro</name>
    <name type="synonym">Arum esculentum</name>
    <dbReference type="NCBI Taxonomy" id="4460"/>
    <lineage>
        <taxon>Eukaryota</taxon>
        <taxon>Viridiplantae</taxon>
        <taxon>Streptophyta</taxon>
        <taxon>Embryophyta</taxon>
        <taxon>Tracheophyta</taxon>
        <taxon>Spermatophyta</taxon>
        <taxon>Magnoliopsida</taxon>
        <taxon>Liliopsida</taxon>
        <taxon>Araceae</taxon>
        <taxon>Aroideae</taxon>
        <taxon>Colocasieae</taxon>
        <taxon>Colocasia</taxon>
    </lineage>
</organism>
<dbReference type="Proteomes" id="UP000652761">
    <property type="component" value="Unassembled WGS sequence"/>
</dbReference>
<evidence type="ECO:0000313" key="4">
    <source>
        <dbReference type="Proteomes" id="UP000652761"/>
    </source>
</evidence>
<feature type="compositionally biased region" description="Polar residues" evidence="1">
    <location>
        <begin position="74"/>
        <end position="93"/>
    </location>
</feature>
<comment type="caution">
    <text evidence="3">The sequence shown here is derived from an EMBL/GenBank/DDBJ whole genome shotgun (WGS) entry which is preliminary data.</text>
</comment>
<accession>A0A843WMR3</accession>
<reference evidence="3" key="1">
    <citation type="submission" date="2017-07" db="EMBL/GenBank/DDBJ databases">
        <title>Taro Niue Genome Assembly and Annotation.</title>
        <authorList>
            <person name="Atibalentja N."/>
            <person name="Keating K."/>
            <person name="Fields C.J."/>
        </authorList>
    </citation>
    <scope>NUCLEOTIDE SEQUENCE</scope>
    <source>
        <strain evidence="3">Niue_2</strain>
        <tissue evidence="3">Leaf</tissue>
    </source>
</reference>
<keyword evidence="2" id="KW-0732">Signal</keyword>
<name>A0A843WMR3_COLES</name>